<keyword evidence="2" id="KW-0808">Transferase</keyword>
<comment type="caution">
    <text evidence="2">The sequence shown here is derived from an EMBL/GenBank/DDBJ whole genome shotgun (WGS) entry which is preliminary data.</text>
</comment>
<keyword evidence="3" id="KW-1185">Reference proteome</keyword>
<dbReference type="InterPro" id="IPR050397">
    <property type="entry name" value="Env_Response_Regulators"/>
</dbReference>
<dbReference type="InterPro" id="IPR014710">
    <property type="entry name" value="RmlC-like_jellyroll"/>
</dbReference>
<gene>
    <name evidence="2" type="ORF">SCALIN_C13_0167</name>
</gene>
<keyword evidence="2" id="KW-0418">Kinase</keyword>
<evidence type="ECO:0000259" key="1">
    <source>
        <dbReference type="PROSITE" id="PS50042"/>
    </source>
</evidence>
<sequence length="140" mass="16141">MDIKDLIFTNKEIRFKKNEIIFKEKEEGKEIYFIVSGMVKIVKRVLDKEVALAIIEPGEFFGDMSLITGNRRVASAKANTNCELNTMDKKTFELNLSNNKRFMKSIVESLAFRLEETDLTLKHYLQKTLVTLPGKSISIF</sequence>
<dbReference type="OrthoDB" id="282820at2"/>
<dbReference type="PANTHER" id="PTHR24567">
    <property type="entry name" value="CRP FAMILY TRANSCRIPTIONAL REGULATORY PROTEIN"/>
    <property type="match status" value="1"/>
</dbReference>
<dbReference type="Gene3D" id="2.60.120.10">
    <property type="entry name" value="Jelly Rolls"/>
    <property type="match status" value="1"/>
</dbReference>
<dbReference type="SUPFAM" id="SSF51206">
    <property type="entry name" value="cAMP-binding domain-like"/>
    <property type="match status" value="1"/>
</dbReference>
<dbReference type="EMBL" id="BAOS01000013">
    <property type="protein sequence ID" value="GAX60652.1"/>
    <property type="molecule type" value="Genomic_DNA"/>
</dbReference>
<dbReference type="PANTHER" id="PTHR24567:SF74">
    <property type="entry name" value="HTH-TYPE TRANSCRIPTIONAL REGULATOR ARCR"/>
    <property type="match status" value="1"/>
</dbReference>
<evidence type="ECO:0000313" key="2">
    <source>
        <dbReference type="EMBL" id="GAX60652.1"/>
    </source>
</evidence>
<proteinExistence type="predicted"/>
<dbReference type="InterPro" id="IPR018490">
    <property type="entry name" value="cNMP-bd_dom_sf"/>
</dbReference>
<dbReference type="GO" id="GO:0016301">
    <property type="term" value="F:kinase activity"/>
    <property type="evidence" value="ECO:0007669"/>
    <property type="project" value="UniProtKB-KW"/>
</dbReference>
<dbReference type="RefSeq" id="WP_096894045.1">
    <property type="nucleotide sequence ID" value="NZ_BAOS01000013.1"/>
</dbReference>
<dbReference type="PROSITE" id="PS50042">
    <property type="entry name" value="CNMP_BINDING_3"/>
    <property type="match status" value="1"/>
</dbReference>
<dbReference type="Pfam" id="PF00027">
    <property type="entry name" value="cNMP_binding"/>
    <property type="match status" value="1"/>
</dbReference>
<reference evidence="3" key="1">
    <citation type="journal article" date="2017" name="Environ. Microbiol. Rep.">
        <title>Genetic Diversity of Marine Anaerobic Ammonium-Oxidizing Bacteria as Revealed by Genomic and Proteomic Analyses of 'Candidatus Scalindua japonica'.</title>
        <authorList>
            <person name="Oshiki M."/>
            <person name="Mizuto K."/>
            <person name="Kimura Z."/>
            <person name="Kindaichi T."/>
            <person name="Satoh H."/>
            <person name="Okabe S."/>
        </authorList>
    </citation>
    <scope>NUCLEOTIDE SEQUENCE [LARGE SCALE GENOMIC DNA]</scope>
    <source>
        <strain evidence="3">husup-a2</strain>
    </source>
</reference>
<dbReference type="SMART" id="SM00100">
    <property type="entry name" value="cNMP"/>
    <property type="match status" value="1"/>
</dbReference>
<name>A0A286TXP3_9BACT</name>
<evidence type="ECO:0000313" key="3">
    <source>
        <dbReference type="Proteomes" id="UP000218542"/>
    </source>
</evidence>
<protein>
    <submittedName>
        <fullName evidence="2">cAMP-dependent protein kinase</fullName>
    </submittedName>
</protein>
<dbReference type="GO" id="GO:0005829">
    <property type="term" value="C:cytosol"/>
    <property type="evidence" value="ECO:0007669"/>
    <property type="project" value="TreeGrafter"/>
</dbReference>
<dbReference type="CDD" id="cd00038">
    <property type="entry name" value="CAP_ED"/>
    <property type="match status" value="1"/>
</dbReference>
<dbReference type="AlphaFoldDB" id="A0A286TXP3"/>
<dbReference type="InterPro" id="IPR000595">
    <property type="entry name" value="cNMP-bd_dom"/>
</dbReference>
<dbReference type="GO" id="GO:0003700">
    <property type="term" value="F:DNA-binding transcription factor activity"/>
    <property type="evidence" value="ECO:0007669"/>
    <property type="project" value="TreeGrafter"/>
</dbReference>
<organism evidence="2 3">
    <name type="scientific">Candidatus Scalindua japonica</name>
    <dbReference type="NCBI Taxonomy" id="1284222"/>
    <lineage>
        <taxon>Bacteria</taxon>
        <taxon>Pseudomonadati</taxon>
        <taxon>Planctomycetota</taxon>
        <taxon>Candidatus Brocadiia</taxon>
        <taxon>Candidatus Brocadiales</taxon>
        <taxon>Candidatus Scalinduaceae</taxon>
        <taxon>Candidatus Scalindua</taxon>
    </lineage>
</organism>
<feature type="domain" description="Cyclic nucleotide-binding" evidence="1">
    <location>
        <begin position="1"/>
        <end position="113"/>
    </location>
</feature>
<dbReference type="Proteomes" id="UP000218542">
    <property type="component" value="Unassembled WGS sequence"/>
</dbReference>
<accession>A0A286TXP3</accession>